<evidence type="ECO:0000256" key="3">
    <source>
        <dbReference type="ARBA" id="ARBA00022679"/>
    </source>
</evidence>
<dbReference type="HOGENOM" id="CLU_033167_0_0_1"/>
<keyword evidence="2" id="KW-0328">Glycosyltransferase</keyword>
<accession>A0A067PJS0</accession>
<dbReference type="EMBL" id="KL197726">
    <property type="protein sequence ID" value="KDQ55039.1"/>
    <property type="molecule type" value="Genomic_DNA"/>
</dbReference>
<dbReference type="GO" id="GO:0035269">
    <property type="term" value="P:protein O-linked glycosylation via mannose"/>
    <property type="evidence" value="ECO:0007669"/>
    <property type="project" value="TreeGrafter"/>
</dbReference>
<dbReference type="Pfam" id="PF04577">
    <property type="entry name" value="Glyco_transf_61"/>
    <property type="match status" value="1"/>
</dbReference>
<protein>
    <recommendedName>
        <fullName evidence="8">Glycosyltransferase 61 catalytic domain-containing protein</fullName>
    </recommendedName>
</protein>
<keyword evidence="5" id="KW-1133">Transmembrane helix</keyword>
<evidence type="ECO:0000313" key="9">
    <source>
        <dbReference type="EMBL" id="KDQ55039.1"/>
    </source>
</evidence>
<evidence type="ECO:0000256" key="1">
    <source>
        <dbReference type="ARBA" id="ARBA00004167"/>
    </source>
</evidence>
<evidence type="ECO:0000256" key="4">
    <source>
        <dbReference type="ARBA" id="ARBA00022692"/>
    </source>
</evidence>
<keyword evidence="10" id="KW-1185">Reference proteome</keyword>
<comment type="subcellular location">
    <subcellularLocation>
        <location evidence="1">Membrane</location>
        <topology evidence="1">Single-pass membrane protein</topology>
    </subcellularLocation>
</comment>
<evidence type="ECO:0000256" key="2">
    <source>
        <dbReference type="ARBA" id="ARBA00022676"/>
    </source>
</evidence>
<dbReference type="InParanoid" id="A0A067PJS0"/>
<dbReference type="Proteomes" id="UP000027265">
    <property type="component" value="Unassembled WGS sequence"/>
</dbReference>
<dbReference type="OrthoDB" id="529273at2759"/>
<dbReference type="InterPro" id="IPR007657">
    <property type="entry name" value="Glycosyltransferase_61"/>
</dbReference>
<evidence type="ECO:0000259" key="8">
    <source>
        <dbReference type="Pfam" id="PF04577"/>
    </source>
</evidence>
<proteinExistence type="predicted"/>
<name>A0A067PJS0_9AGAM</name>
<dbReference type="STRING" id="933084.A0A067PJS0"/>
<organism evidence="9 10">
    <name type="scientific">Jaapia argillacea MUCL 33604</name>
    <dbReference type="NCBI Taxonomy" id="933084"/>
    <lineage>
        <taxon>Eukaryota</taxon>
        <taxon>Fungi</taxon>
        <taxon>Dikarya</taxon>
        <taxon>Basidiomycota</taxon>
        <taxon>Agaricomycotina</taxon>
        <taxon>Agaricomycetes</taxon>
        <taxon>Agaricomycetidae</taxon>
        <taxon>Jaapiales</taxon>
        <taxon>Jaapiaceae</taxon>
        <taxon>Jaapia</taxon>
    </lineage>
</organism>
<dbReference type="GO" id="GO:0097363">
    <property type="term" value="F:protein O-acetylglucosaminyltransferase activity"/>
    <property type="evidence" value="ECO:0007669"/>
    <property type="project" value="TreeGrafter"/>
</dbReference>
<dbReference type="InterPro" id="IPR049625">
    <property type="entry name" value="Glyco_transf_61_cat"/>
</dbReference>
<dbReference type="GO" id="GO:0005783">
    <property type="term" value="C:endoplasmic reticulum"/>
    <property type="evidence" value="ECO:0007669"/>
    <property type="project" value="TreeGrafter"/>
</dbReference>
<reference evidence="10" key="1">
    <citation type="journal article" date="2014" name="Proc. Natl. Acad. Sci. U.S.A.">
        <title>Extensive sampling of basidiomycete genomes demonstrates inadequacy of the white-rot/brown-rot paradigm for wood decay fungi.</title>
        <authorList>
            <person name="Riley R."/>
            <person name="Salamov A.A."/>
            <person name="Brown D.W."/>
            <person name="Nagy L.G."/>
            <person name="Floudas D."/>
            <person name="Held B.W."/>
            <person name="Levasseur A."/>
            <person name="Lombard V."/>
            <person name="Morin E."/>
            <person name="Otillar R."/>
            <person name="Lindquist E.A."/>
            <person name="Sun H."/>
            <person name="LaButti K.M."/>
            <person name="Schmutz J."/>
            <person name="Jabbour D."/>
            <person name="Luo H."/>
            <person name="Baker S.E."/>
            <person name="Pisabarro A.G."/>
            <person name="Walton J.D."/>
            <person name="Blanchette R.A."/>
            <person name="Henrissat B."/>
            <person name="Martin F."/>
            <person name="Cullen D."/>
            <person name="Hibbett D.S."/>
            <person name="Grigoriev I.V."/>
        </authorList>
    </citation>
    <scope>NUCLEOTIDE SEQUENCE [LARGE SCALE GENOMIC DNA]</scope>
    <source>
        <strain evidence="10">MUCL 33604</strain>
    </source>
</reference>
<keyword evidence="7" id="KW-0325">Glycoprotein</keyword>
<keyword evidence="6" id="KW-0472">Membrane</keyword>
<keyword evidence="4" id="KW-0812">Transmembrane</keyword>
<evidence type="ECO:0000256" key="5">
    <source>
        <dbReference type="ARBA" id="ARBA00022989"/>
    </source>
</evidence>
<sequence length="409" mass="46764">MVTLPQTKVIAHVPGWTILDRLYILNGTVYIVSDDPQSIPKPSLITSTSKPIDNDPVETASRLPTEKEMRIVSTKQAKELFGTTPSCVDGVSWLVNDPPQFIMHYYHWSAELFFGLWRTYSSLDPSIPPNGNTSLPPPRRMLFTHVDAEHWRDYARMNQWLVRSAFPSISMEYSTDWDERSAMGRPFVFDRVVFADRSAAMPAYNYQRTQRTASVPFALPGSPNWWSTIRNSVMEYSGLRDMVHLDISTNPVITYVSRQDWGRRMLIPEDHDRLVRELYQLREDYGYEVNVVSMDKLSRVEQLQLAGRTTILMGVHGNGLTSLVWMKPTPRSTVMEFFFPGGFAQDYEWTTRALGMVHYGFWGNRVFTRPGTPQVAYPEGFQGNAIPIDGAAVAKLCHERLILAHETDD</sequence>
<dbReference type="PANTHER" id="PTHR20961:SF38">
    <property type="entry name" value="PROTEIN O-LINKED-MANNOSE BETA-1,4-N-ACETYLGLUCOSAMINYLTRANSFERASE 2"/>
    <property type="match status" value="1"/>
</dbReference>
<evidence type="ECO:0000256" key="6">
    <source>
        <dbReference type="ARBA" id="ARBA00023136"/>
    </source>
</evidence>
<dbReference type="AlphaFoldDB" id="A0A067PJS0"/>
<dbReference type="PANTHER" id="PTHR20961">
    <property type="entry name" value="GLYCOSYLTRANSFERASE"/>
    <property type="match status" value="1"/>
</dbReference>
<keyword evidence="3" id="KW-0808">Transferase</keyword>
<gene>
    <name evidence="9" type="ORF">JAAARDRAFT_134200</name>
</gene>
<feature type="domain" description="Glycosyltransferase 61 catalytic" evidence="8">
    <location>
        <begin position="105"/>
        <end position="329"/>
    </location>
</feature>
<evidence type="ECO:0000313" key="10">
    <source>
        <dbReference type="Proteomes" id="UP000027265"/>
    </source>
</evidence>
<evidence type="ECO:0000256" key="7">
    <source>
        <dbReference type="ARBA" id="ARBA00023180"/>
    </source>
</evidence>
<dbReference type="GO" id="GO:0016020">
    <property type="term" value="C:membrane"/>
    <property type="evidence" value="ECO:0007669"/>
    <property type="project" value="UniProtKB-SubCell"/>
</dbReference>